<accession>A0A1W6LPR0</accession>
<comment type="similarity">
    <text evidence="2">Belongs to the ScpA family.</text>
</comment>
<dbReference type="GO" id="GO:0007059">
    <property type="term" value="P:chromosome segregation"/>
    <property type="evidence" value="ECO:0007669"/>
    <property type="project" value="UniProtKB-UniRule"/>
</dbReference>
<dbReference type="HAMAP" id="MF_01805">
    <property type="entry name" value="ScpA"/>
    <property type="match status" value="1"/>
</dbReference>
<dbReference type="PANTHER" id="PTHR33969">
    <property type="entry name" value="SEGREGATION AND CONDENSATION PROTEIN A"/>
    <property type="match status" value="1"/>
</dbReference>
<dbReference type="OrthoDB" id="9811016at2"/>
<reference evidence="4" key="1">
    <citation type="submission" date="2017-04" db="EMBL/GenBank/DDBJ databases">
        <title>Comparative genomics and description of representatives of a novel lineage of planctomycetes thriving in anoxic sediments.</title>
        <authorList>
            <person name="Spring S."/>
            <person name="Bunk B."/>
            <person name="Sproer C."/>
        </authorList>
    </citation>
    <scope>NUCLEOTIDE SEQUENCE [LARGE SCALE GENOMIC DNA]</scope>
    <source>
        <strain evidence="4">ST-PulAB-D4</strain>
    </source>
</reference>
<evidence type="ECO:0000256" key="1">
    <source>
        <dbReference type="ARBA" id="ARBA00044777"/>
    </source>
</evidence>
<comment type="function">
    <text evidence="2">Participates in chromosomal partition during cell division. May act via the formation of a condensin-like complex containing Smc and ScpB that pull DNA away from mid-cell into both cell halves.</text>
</comment>
<evidence type="ECO:0000313" key="4">
    <source>
        <dbReference type="Proteomes" id="UP000193334"/>
    </source>
</evidence>
<dbReference type="AlphaFoldDB" id="A0A1W6LPR0"/>
<dbReference type="Proteomes" id="UP000193334">
    <property type="component" value="Chromosome"/>
</dbReference>
<keyword evidence="2" id="KW-0131">Cell cycle</keyword>
<dbReference type="GO" id="GO:0051301">
    <property type="term" value="P:cell division"/>
    <property type="evidence" value="ECO:0007669"/>
    <property type="project" value="UniProtKB-KW"/>
</dbReference>
<dbReference type="KEGG" id="pbp:STSP1_02134"/>
<keyword evidence="4" id="KW-1185">Reference proteome</keyword>
<dbReference type="Pfam" id="PF02616">
    <property type="entry name" value="SMC_ScpA"/>
    <property type="match status" value="1"/>
</dbReference>
<dbReference type="GO" id="GO:0005737">
    <property type="term" value="C:cytoplasm"/>
    <property type="evidence" value="ECO:0007669"/>
    <property type="project" value="UniProtKB-SubCell"/>
</dbReference>
<evidence type="ECO:0000256" key="2">
    <source>
        <dbReference type="HAMAP-Rule" id="MF_01805"/>
    </source>
</evidence>
<sequence>MAEYHIELENIFTGPMDLLLYLVKKDEVDIYDIPIREVTEQYLHYVEMLEKLDTDLAGDFLVMAATLMEIKSAMLLPKTVPEEEGGEEEDPRNKLVKQLLEYKRFKDAANILETRAQEHLGKHKRPDTFIKRLQPSDEERELDLEEVSVWTLLETFDSLLKATGRYRDYSLIKDETPIDEYEVEILGRLQQEGPLTFEHIFDGRTSRLSMAGMFLALLELIRDALVWAEQSESTDIIYIRALTDEPAEQAVSNIITGTENEEIQAAEQ</sequence>
<gene>
    <name evidence="2 3" type="primary">scpA</name>
    <name evidence="3" type="ORF">STSP1_02134</name>
</gene>
<comment type="subunit">
    <text evidence="2">Component of a cohesin-like complex composed of ScpA, ScpB and the Smc homodimer, in which ScpA and ScpB bind to the head domain of Smc. The presence of the three proteins is required for the association of the complex with DNA.</text>
</comment>
<dbReference type="STRING" id="1941349.STSP1_02134"/>
<dbReference type="RefSeq" id="WP_085756337.1">
    <property type="nucleotide sequence ID" value="NZ_CP021023.1"/>
</dbReference>
<keyword evidence="2" id="KW-0132">Cell division</keyword>
<dbReference type="InterPro" id="IPR003768">
    <property type="entry name" value="ScpA"/>
</dbReference>
<evidence type="ECO:0000313" key="3">
    <source>
        <dbReference type="EMBL" id="ARN57712.1"/>
    </source>
</evidence>
<comment type="subcellular location">
    <subcellularLocation>
        <location evidence="2">Cytoplasm</location>
    </subcellularLocation>
    <text evidence="2">Associated with two foci at the outer edges of the nucleoid region in young cells, and at four foci within both cell halves in older cells.</text>
</comment>
<protein>
    <recommendedName>
        <fullName evidence="1 2">Segregation and condensation protein A</fullName>
    </recommendedName>
</protein>
<proteinExistence type="inferred from homology"/>
<dbReference type="GO" id="GO:0006260">
    <property type="term" value="P:DNA replication"/>
    <property type="evidence" value="ECO:0007669"/>
    <property type="project" value="UniProtKB-UniRule"/>
</dbReference>
<dbReference type="EMBL" id="CP021023">
    <property type="protein sequence ID" value="ARN57712.1"/>
    <property type="molecule type" value="Genomic_DNA"/>
</dbReference>
<keyword evidence="2" id="KW-0159">Chromosome partition</keyword>
<dbReference type="Gene3D" id="6.10.250.2410">
    <property type="match status" value="1"/>
</dbReference>
<dbReference type="PANTHER" id="PTHR33969:SF2">
    <property type="entry name" value="SEGREGATION AND CONDENSATION PROTEIN A"/>
    <property type="match status" value="1"/>
</dbReference>
<organism evidence="3 4">
    <name type="scientific">Sedimentisphaera salicampi</name>
    <dbReference type="NCBI Taxonomy" id="1941349"/>
    <lineage>
        <taxon>Bacteria</taxon>
        <taxon>Pseudomonadati</taxon>
        <taxon>Planctomycetota</taxon>
        <taxon>Phycisphaerae</taxon>
        <taxon>Sedimentisphaerales</taxon>
        <taxon>Sedimentisphaeraceae</taxon>
        <taxon>Sedimentisphaera</taxon>
    </lineage>
</organism>
<name>A0A1W6LPR0_9BACT</name>
<keyword evidence="2" id="KW-0963">Cytoplasm</keyword>